<accession>A0AAV6VHQ4</accession>
<protein>
    <submittedName>
        <fullName evidence="1">Uncharacterized protein</fullName>
    </submittedName>
</protein>
<comment type="caution">
    <text evidence="1">The sequence shown here is derived from an EMBL/GenBank/DDBJ whole genome shotgun (WGS) entry which is preliminary data.</text>
</comment>
<gene>
    <name evidence="1" type="ORF">JTE90_007812</name>
</gene>
<name>A0AAV6VHQ4_9ARAC</name>
<sequence length="70" mass="8420">MQHVGIYTWNNKEDNLCRLLFHIRYRQTCRQKNKIESLQFQMRNGVSFAHSSKGIQKQNYNFNFLAAHLC</sequence>
<evidence type="ECO:0000313" key="2">
    <source>
        <dbReference type="Proteomes" id="UP000827092"/>
    </source>
</evidence>
<proteinExistence type="predicted"/>
<organism evidence="1 2">
    <name type="scientific">Oedothorax gibbosus</name>
    <dbReference type="NCBI Taxonomy" id="931172"/>
    <lineage>
        <taxon>Eukaryota</taxon>
        <taxon>Metazoa</taxon>
        <taxon>Ecdysozoa</taxon>
        <taxon>Arthropoda</taxon>
        <taxon>Chelicerata</taxon>
        <taxon>Arachnida</taxon>
        <taxon>Araneae</taxon>
        <taxon>Araneomorphae</taxon>
        <taxon>Entelegynae</taxon>
        <taxon>Araneoidea</taxon>
        <taxon>Linyphiidae</taxon>
        <taxon>Erigoninae</taxon>
        <taxon>Oedothorax</taxon>
    </lineage>
</organism>
<dbReference type="EMBL" id="JAFNEN010000074">
    <property type="protein sequence ID" value="KAG8196072.1"/>
    <property type="molecule type" value="Genomic_DNA"/>
</dbReference>
<keyword evidence="2" id="KW-1185">Reference proteome</keyword>
<dbReference type="AlphaFoldDB" id="A0AAV6VHQ4"/>
<dbReference type="Proteomes" id="UP000827092">
    <property type="component" value="Unassembled WGS sequence"/>
</dbReference>
<evidence type="ECO:0000313" key="1">
    <source>
        <dbReference type="EMBL" id="KAG8196072.1"/>
    </source>
</evidence>
<reference evidence="1 2" key="1">
    <citation type="journal article" date="2022" name="Nat. Ecol. Evol.">
        <title>A masculinizing supergene underlies an exaggerated male reproductive morph in a spider.</title>
        <authorList>
            <person name="Hendrickx F."/>
            <person name="De Corte Z."/>
            <person name="Sonet G."/>
            <person name="Van Belleghem S.M."/>
            <person name="Kostlbacher S."/>
            <person name="Vangestel C."/>
        </authorList>
    </citation>
    <scope>NUCLEOTIDE SEQUENCE [LARGE SCALE GENOMIC DNA]</scope>
    <source>
        <strain evidence="1">W744_W776</strain>
    </source>
</reference>